<dbReference type="GO" id="GO:0006915">
    <property type="term" value="P:apoptotic process"/>
    <property type="evidence" value="ECO:0007669"/>
    <property type="project" value="UniProtKB-KW"/>
</dbReference>
<dbReference type="InterPro" id="IPR001309">
    <property type="entry name" value="Pept_C14_p20"/>
</dbReference>
<dbReference type="SMART" id="SM00115">
    <property type="entry name" value="CASc"/>
    <property type="match status" value="1"/>
</dbReference>
<keyword evidence="4" id="KW-0378">Hydrolase</keyword>
<comment type="similarity">
    <text evidence="1 5">Belongs to the peptidase C14A family.</text>
</comment>
<dbReference type="PANTHER" id="PTHR47901">
    <property type="entry name" value="CASPASE RECRUITMENT DOMAIN-CONTAINING PROTEIN 18"/>
    <property type="match status" value="1"/>
</dbReference>
<dbReference type="InterPro" id="IPR011600">
    <property type="entry name" value="Pept_C14_caspase"/>
</dbReference>
<evidence type="ECO:0000256" key="3">
    <source>
        <dbReference type="ARBA" id="ARBA00022703"/>
    </source>
</evidence>
<dbReference type="EMBL" id="JAXCGZ010019272">
    <property type="protein sequence ID" value="KAK7066303.1"/>
    <property type="molecule type" value="Genomic_DNA"/>
</dbReference>
<dbReference type="InterPro" id="IPR002138">
    <property type="entry name" value="Pept_C14_p10"/>
</dbReference>
<dbReference type="InterPro" id="IPR029030">
    <property type="entry name" value="Caspase-like_dom_sf"/>
</dbReference>
<reference evidence="9 10" key="1">
    <citation type="submission" date="2023-11" db="EMBL/GenBank/DDBJ databases">
        <title>Halocaridina rubra genome assembly.</title>
        <authorList>
            <person name="Smith C."/>
        </authorList>
    </citation>
    <scope>NUCLEOTIDE SEQUENCE [LARGE SCALE GENOMIC DNA]</scope>
    <source>
        <strain evidence="9">EP-1</strain>
        <tissue evidence="9">Whole</tissue>
    </source>
</reference>
<keyword evidence="10" id="KW-1185">Reference proteome</keyword>
<keyword evidence="2" id="KW-0645">Protease</keyword>
<evidence type="ECO:0000256" key="4">
    <source>
        <dbReference type="ARBA" id="ARBA00022801"/>
    </source>
</evidence>
<dbReference type="GO" id="GO:0006508">
    <property type="term" value="P:proteolysis"/>
    <property type="evidence" value="ECO:0007669"/>
    <property type="project" value="UniProtKB-KW"/>
</dbReference>
<evidence type="ECO:0000259" key="8">
    <source>
        <dbReference type="PROSITE" id="PS50208"/>
    </source>
</evidence>
<dbReference type="AlphaFoldDB" id="A0AAN8WQC0"/>
<keyword evidence="6" id="KW-0812">Transmembrane</keyword>
<evidence type="ECO:0000313" key="9">
    <source>
        <dbReference type="EMBL" id="KAK7066303.1"/>
    </source>
</evidence>
<keyword evidence="6" id="KW-0472">Membrane</keyword>
<accession>A0AAN8WQC0</accession>
<dbReference type="PROSITE" id="PS50208">
    <property type="entry name" value="CASPASE_P20"/>
    <property type="match status" value="1"/>
</dbReference>
<dbReference type="InterPro" id="IPR002398">
    <property type="entry name" value="Pept_C14"/>
</dbReference>
<dbReference type="PANTHER" id="PTHR47901:SF8">
    <property type="entry name" value="CASPASE-3"/>
    <property type="match status" value="1"/>
</dbReference>
<gene>
    <name evidence="9" type="ORF">SK128_005078</name>
</gene>
<comment type="caution">
    <text evidence="9">The sequence shown here is derived from an EMBL/GenBank/DDBJ whole genome shotgun (WGS) entry which is preliminary data.</text>
</comment>
<evidence type="ECO:0000256" key="2">
    <source>
        <dbReference type="ARBA" id="ARBA00022670"/>
    </source>
</evidence>
<name>A0AAN8WQC0_HALRR</name>
<dbReference type="Proteomes" id="UP001381693">
    <property type="component" value="Unassembled WGS sequence"/>
</dbReference>
<dbReference type="PRINTS" id="PR00376">
    <property type="entry name" value="IL1BCENZYME"/>
</dbReference>
<proteinExistence type="inferred from homology"/>
<dbReference type="GO" id="GO:0004197">
    <property type="term" value="F:cysteine-type endopeptidase activity"/>
    <property type="evidence" value="ECO:0007669"/>
    <property type="project" value="InterPro"/>
</dbReference>
<evidence type="ECO:0000256" key="6">
    <source>
        <dbReference type="SAM" id="Phobius"/>
    </source>
</evidence>
<dbReference type="PROSITE" id="PS50207">
    <property type="entry name" value="CASPASE_P10"/>
    <property type="match status" value="1"/>
</dbReference>
<dbReference type="Gene3D" id="3.40.50.1460">
    <property type="match status" value="1"/>
</dbReference>
<feature type="transmembrane region" description="Helical" evidence="6">
    <location>
        <begin position="6"/>
        <end position="25"/>
    </location>
</feature>
<evidence type="ECO:0000313" key="10">
    <source>
        <dbReference type="Proteomes" id="UP001381693"/>
    </source>
</evidence>
<feature type="domain" description="Caspase family p20" evidence="8">
    <location>
        <begin position="78"/>
        <end position="216"/>
    </location>
</feature>
<dbReference type="Pfam" id="PF00656">
    <property type="entry name" value="Peptidase_C14"/>
    <property type="match status" value="1"/>
</dbReference>
<organism evidence="9 10">
    <name type="scientific">Halocaridina rubra</name>
    <name type="common">Hawaiian red shrimp</name>
    <dbReference type="NCBI Taxonomy" id="373956"/>
    <lineage>
        <taxon>Eukaryota</taxon>
        <taxon>Metazoa</taxon>
        <taxon>Ecdysozoa</taxon>
        <taxon>Arthropoda</taxon>
        <taxon>Crustacea</taxon>
        <taxon>Multicrustacea</taxon>
        <taxon>Malacostraca</taxon>
        <taxon>Eumalacostraca</taxon>
        <taxon>Eucarida</taxon>
        <taxon>Decapoda</taxon>
        <taxon>Pleocyemata</taxon>
        <taxon>Caridea</taxon>
        <taxon>Atyoidea</taxon>
        <taxon>Atyidae</taxon>
        <taxon>Halocaridina</taxon>
    </lineage>
</organism>
<sequence length="309" mass="35549">MFNIHLGKWITAGFGIVSLYFAFFHKRGHKKSVTRHGSIPGERCYDMYNPPSSDSCDEDFEPGPTCGVGTPYKIESTPRGLVYVFNYINFAPNEKLKVRRGAELDSQNIRETFSKMGYEVTIYEDLNQSVTEERLDEIATNPRLQQVDALILFFLSHGKDSNIFHTRDCIPKTTDSYSECEGIDIRTIRKKFNNASCPYMKNKPKILFTSYCRGGKVEKYEIDGNDFVRIYVPKDLVTINATTEGVAARREIHGGTTFIKTLCQVLEIHASDELRDIYMRLNDKVMQEKGPTACWEDSRFRKFYFIPRA</sequence>
<keyword evidence="6" id="KW-1133">Transmembrane helix</keyword>
<keyword evidence="3" id="KW-0053">Apoptosis</keyword>
<dbReference type="SUPFAM" id="SSF52129">
    <property type="entry name" value="Caspase-like"/>
    <property type="match status" value="1"/>
</dbReference>
<evidence type="ECO:0000259" key="7">
    <source>
        <dbReference type="PROSITE" id="PS50207"/>
    </source>
</evidence>
<evidence type="ECO:0000256" key="1">
    <source>
        <dbReference type="ARBA" id="ARBA00010134"/>
    </source>
</evidence>
<evidence type="ECO:0000256" key="5">
    <source>
        <dbReference type="RuleBase" id="RU003971"/>
    </source>
</evidence>
<protein>
    <submittedName>
        <fullName evidence="9">Uncharacterized protein</fullName>
    </submittedName>
</protein>
<dbReference type="InterPro" id="IPR015917">
    <property type="entry name" value="Pept_C14A"/>
</dbReference>
<feature type="domain" description="Caspase family p10" evidence="7">
    <location>
        <begin position="226"/>
        <end position="307"/>
    </location>
</feature>